<comment type="caution">
    <text evidence="1">The sequence shown here is derived from an EMBL/GenBank/DDBJ whole genome shotgun (WGS) entry which is preliminary data.</text>
</comment>
<gene>
    <name evidence="1" type="ORF">GCM10010492_70330</name>
</gene>
<protein>
    <submittedName>
        <fullName evidence="1">Uncharacterized protein</fullName>
    </submittedName>
</protein>
<sequence length="196" mass="20665">MEAIVVALSDDGDRGALGSWMAGASRRGRGAGSDEVSGGVRFAFYGCTGGFDGDAPEVSEEWQREMAEHTIAGKGVIVAGFFDIAVTARVSWFDRPQASALRVAFGDPDRGFDAVVVGDYERAFGAVAQFRETVSLSGRHGLRVWMPEAGGVIPVDGRGFPALLTVLQSVVHSPAAWGGEVGRRRVGGQGGRRVRP</sequence>
<name>A0ABP3ECF7_9PSEU</name>
<dbReference type="RefSeq" id="WP_343939200.1">
    <property type="nucleotide sequence ID" value="NZ_BAAABU010000028.1"/>
</dbReference>
<reference evidence="2" key="1">
    <citation type="journal article" date="2019" name="Int. J. Syst. Evol. Microbiol.">
        <title>The Global Catalogue of Microorganisms (GCM) 10K type strain sequencing project: providing services to taxonomists for standard genome sequencing and annotation.</title>
        <authorList>
            <consortium name="The Broad Institute Genomics Platform"/>
            <consortium name="The Broad Institute Genome Sequencing Center for Infectious Disease"/>
            <person name="Wu L."/>
            <person name="Ma J."/>
        </authorList>
    </citation>
    <scope>NUCLEOTIDE SEQUENCE [LARGE SCALE GENOMIC DNA]</scope>
    <source>
        <strain evidence="2">JCM 3380</strain>
    </source>
</reference>
<accession>A0ABP3ECF7</accession>
<dbReference type="Proteomes" id="UP001500416">
    <property type="component" value="Unassembled WGS sequence"/>
</dbReference>
<organism evidence="1 2">
    <name type="scientific">Saccharothrix mutabilis subsp. mutabilis</name>
    <dbReference type="NCBI Taxonomy" id="66855"/>
    <lineage>
        <taxon>Bacteria</taxon>
        <taxon>Bacillati</taxon>
        <taxon>Actinomycetota</taxon>
        <taxon>Actinomycetes</taxon>
        <taxon>Pseudonocardiales</taxon>
        <taxon>Pseudonocardiaceae</taxon>
        <taxon>Saccharothrix</taxon>
    </lineage>
</organism>
<keyword evidence="2" id="KW-1185">Reference proteome</keyword>
<evidence type="ECO:0000313" key="1">
    <source>
        <dbReference type="EMBL" id="GAA0259296.1"/>
    </source>
</evidence>
<proteinExistence type="predicted"/>
<dbReference type="EMBL" id="BAAABU010000028">
    <property type="protein sequence ID" value="GAA0259296.1"/>
    <property type="molecule type" value="Genomic_DNA"/>
</dbReference>
<evidence type="ECO:0000313" key="2">
    <source>
        <dbReference type="Proteomes" id="UP001500416"/>
    </source>
</evidence>